<dbReference type="Proteomes" id="UP000000305">
    <property type="component" value="Unassembled WGS sequence"/>
</dbReference>
<dbReference type="AlphaFoldDB" id="E9HZ85"/>
<feature type="compositionally biased region" description="Polar residues" evidence="1">
    <location>
        <begin position="157"/>
        <end position="175"/>
    </location>
</feature>
<dbReference type="InParanoid" id="E9HZ85"/>
<name>E9HZ85_DAPPU</name>
<feature type="compositionally biased region" description="Basic residues" evidence="1">
    <location>
        <begin position="40"/>
        <end position="52"/>
    </location>
</feature>
<feature type="compositionally biased region" description="Low complexity" evidence="1">
    <location>
        <begin position="73"/>
        <end position="93"/>
    </location>
</feature>
<reference evidence="2 3" key="1">
    <citation type="journal article" date="2011" name="Science">
        <title>The ecoresponsive genome of Daphnia pulex.</title>
        <authorList>
            <person name="Colbourne J.K."/>
            <person name="Pfrender M.E."/>
            <person name="Gilbert D."/>
            <person name="Thomas W.K."/>
            <person name="Tucker A."/>
            <person name="Oakley T.H."/>
            <person name="Tokishita S."/>
            <person name="Aerts A."/>
            <person name="Arnold G.J."/>
            <person name="Basu M.K."/>
            <person name="Bauer D.J."/>
            <person name="Caceres C.E."/>
            <person name="Carmel L."/>
            <person name="Casola C."/>
            <person name="Choi J.H."/>
            <person name="Detter J.C."/>
            <person name="Dong Q."/>
            <person name="Dusheyko S."/>
            <person name="Eads B.D."/>
            <person name="Frohlich T."/>
            <person name="Geiler-Samerotte K.A."/>
            <person name="Gerlach D."/>
            <person name="Hatcher P."/>
            <person name="Jogdeo S."/>
            <person name="Krijgsveld J."/>
            <person name="Kriventseva E.V."/>
            <person name="Kultz D."/>
            <person name="Laforsch C."/>
            <person name="Lindquist E."/>
            <person name="Lopez J."/>
            <person name="Manak J.R."/>
            <person name="Muller J."/>
            <person name="Pangilinan J."/>
            <person name="Patwardhan R.P."/>
            <person name="Pitluck S."/>
            <person name="Pritham E.J."/>
            <person name="Rechtsteiner A."/>
            <person name="Rho M."/>
            <person name="Rogozin I.B."/>
            <person name="Sakarya O."/>
            <person name="Salamov A."/>
            <person name="Schaack S."/>
            <person name="Shapiro H."/>
            <person name="Shiga Y."/>
            <person name="Skalitzky C."/>
            <person name="Smith Z."/>
            <person name="Souvorov A."/>
            <person name="Sung W."/>
            <person name="Tang Z."/>
            <person name="Tsuchiya D."/>
            <person name="Tu H."/>
            <person name="Vos H."/>
            <person name="Wang M."/>
            <person name="Wolf Y.I."/>
            <person name="Yamagata H."/>
            <person name="Yamada T."/>
            <person name="Ye Y."/>
            <person name="Shaw J.R."/>
            <person name="Andrews J."/>
            <person name="Crease T.J."/>
            <person name="Tang H."/>
            <person name="Lucas S.M."/>
            <person name="Robertson H.M."/>
            <person name="Bork P."/>
            <person name="Koonin E.V."/>
            <person name="Zdobnov E.M."/>
            <person name="Grigoriev I.V."/>
            <person name="Lynch M."/>
            <person name="Boore J.L."/>
        </authorList>
    </citation>
    <scope>NUCLEOTIDE SEQUENCE [LARGE SCALE GENOMIC DNA]</scope>
</reference>
<feature type="compositionally biased region" description="Polar residues" evidence="1">
    <location>
        <begin position="138"/>
        <end position="148"/>
    </location>
</feature>
<feature type="compositionally biased region" description="Basic and acidic residues" evidence="1">
    <location>
        <begin position="53"/>
        <end position="62"/>
    </location>
</feature>
<keyword evidence="3" id="KW-1185">Reference proteome</keyword>
<gene>
    <name evidence="2" type="ORF">DAPPUDRAFT_269371</name>
</gene>
<organism evidence="2 3">
    <name type="scientific">Daphnia pulex</name>
    <name type="common">Water flea</name>
    <dbReference type="NCBI Taxonomy" id="6669"/>
    <lineage>
        <taxon>Eukaryota</taxon>
        <taxon>Metazoa</taxon>
        <taxon>Ecdysozoa</taxon>
        <taxon>Arthropoda</taxon>
        <taxon>Crustacea</taxon>
        <taxon>Branchiopoda</taxon>
        <taxon>Diplostraca</taxon>
        <taxon>Cladocera</taxon>
        <taxon>Anomopoda</taxon>
        <taxon>Daphniidae</taxon>
        <taxon>Daphnia</taxon>
    </lineage>
</organism>
<evidence type="ECO:0000313" key="2">
    <source>
        <dbReference type="EMBL" id="EFX62945.1"/>
    </source>
</evidence>
<evidence type="ECO:0000313" key="3">
    <source>
        <dbReference type="Proteomes" id="UP000000305"/>
    </source>
</evidence>
<evidence type="ECO:0000256" key="1">
    <source>
        <dbReference type="SAM" id="MobiDB-lite"/>
    </source>
</evidence>
<dbReference type="HOGENOM" id="CLU_875124_0_0_1"/>
<feature type="compositionally biased region" description="Low complexity" evidence="1">
    <location>
        <begin position="114"/>
        <end position="123"/>
    </location>
</feature>
<feature type="region of interest" description="Disordered" evidence="1">
    <location>
        <begin position="33"/>
        <end position="181"/>
    </location>
</feature>
<proteinExistence type="predicted"/>
<accession>E9HZ85</accession>
<sequence>MAVEEIKAEIAGQEKFVVFLNASLKAKVEKLMGDMDGKSGTKRKLQSGKKRGKEICNHKVIDGSKQQQHGPGPAATTTSTTSAPDTTTAAAITGVPGATGRLGSSAVVASDEFQQQSQSGQHQRPPATTAGDGPRPSSPQLRNANSWSVPALHHNSEPNVGMNQSQDGFSHFQTEQQQQQFYAQQQQQQQQFYAQQQQQQQQPAIPIIQPFEGSFKQGAMHAPVDMIQNQHHQQAPEPVQLAQALLPIPNEHLIIHDVTAASVKRNNGVDESMDEEEFSPRLQLWRIQKSKQEHTRKFSKLSLSLRKTNIGQECPLCR</sequence>
<dbReference type="EMBL" id="GL733293">
    <property type="protein sequence ID" value="EFX62945.1"/>
    <property type="molecule type" value="Genomic_DNA"/>
</dbReference>
<dbReference type="KEGG" id="dpx:DAPPUDRAFT_269371"/>
<protein>
    <submittedName>
        <fullName evidence="2">Uncharacterized protein</fullName>
    </submittedName>
</protein>